<dbReference type="GO" id="GO:0008168">
    <property type="term" value="F:methyltransferase activity"/>
    <property type="evidence" value="ECO:0007669"/>
    <property type="project" value="UniProtKB-KW"/>
</dbReference>
<evidence type="ECO:0000313" key="3">
    <source>
        <dbReference type="Proteomes" id="UP000554482"/>
    </source>
</evidence>
<protein>
    <submittedName>
        <fullName evidence="2">Ribosomal rna small subunit methyltransferase h</fullName>
    </submittedName>
</protein>
<name>A0A7J6VYS6_THATH</name>
<proteinExistence type="predicted"/>
<feature type="compositionally biased region" description="Basic and acidic residues" evidence="1">
    <location>
        <begin position="191"/>
        <end position="204"/>
    </location>
</feature>
<keyword evidence="3" id="KW-1185">Reference proteome</keyword>
<evidence type="ECO:0000256" key="1">
    <source>
        <dbReference type="SAM" id="MobiDB-lite"/>
    </source>
</evidence>
<keyword evidence="2" id="KW-0808">Transferase</keyword>
<reference evidence="2 3" key="1">
    <citation type="submission" date="2020-06" db="EMBL/GenBank/DDBJ databases">
        <title>Transcriptomic and genomic resources for Thalictrum thalictroides and T. hernandezii: Facilitating candidate gene discovery in an emerging model plant lineage.</title>
        <authorList>
            <person name="Arias T."/>
            <person name="Riano-Pachon D.M."/>
            <person name="Di Stilio V.S."/>
        </authorList>
    </citation>
    <scope>NUCLEOTIDE SEQUENCE [LARGE SCALE GENOMIC DNA]</scope>
    <source>
        <strain evidence="3">cv. WT478/WT964</strain>
        <tissue evidence="2">Leaves</tissue>
    </source>
</reference>
<sequence>MLQYHIDAVVPHLICVMMFTNKSLVGQEEPGHVWKRKHGGQEEPGVHTNLVTHRVKRRILSICTKFKPMRSCQCVSTKGSLVLDTDGFVIPSLGIEDSQINLPDVSEVKNKPSSPNKVTIEEDKIYLGPHGAPPSQVKQQELATTGRKQRFKQKLREADRKFTGSGRENKVENLRELVGGSKGNATMPKSSARDWLDPHCHESQFQRSYSQ</sequence>
<keyword evidence="2" id="KW-0489">Methyltransferase</keyword>
<accession>A0A7J6VYS6</accession>
<dbReference type="PANTHER" id="PTHR36075">
    <property type="entry name" value="BNAA10G09820D PROTEIN"/>
    <property type="match status" value="1"/>
</dbReference>
<feature type="region of interest" description="Disordered" evidence="1">
    <location>
        <begin position="144"/>
        <end position="211"/>
    </location>
</feature>
<dbReference type="PANTHER" id="PTHR36075:SF1">
    <property type="entry name" value="OS03G0595200 PROTEIN"/>
    <property type="match status" value="1"/>
</dbReference>
<dbReference type="GO" id="GO:0032259">
    <property type="term" value="P:methylation"/>
    <property type="evidence" value="ECO:0007669"/>
    <property type="project" value="UniProtKB-KW"/>
</dbReference>
<comment type="caution">
    <text evidence="2">The sequence shown here is derived from an EMBL/GenBank/DDBJ whole genome shotgun (WGS) entry which is preliminary data.</text>
</comment>
<feature type="compositionally biased region" description="Basic and acidic residues" evidence="1">
    <location>
        <begin position="154"/>
        <end position="175"/>
    </location>
</feature>
<gene>
    <name evidence="2" type="ORF">FRX31_020402</name>
</gene>
<dbReference type="OrthoDB" id="631005at2759"/>
<organism evidence="2 3">
    <name type="scientific">Thalictrum thalictroides</name>
    <name type="common">Rue-anemone</name>
    <name type="synonym">Anemone thalictroides</name>
    <dbReference type="NCBI Taxonomy" id="46969"/>
    <lineage>
        <taxon>Eukaryota</taxon>
        <taxon>Viridiplantae</taxon>
        <taxon>Streptophyta</taxon>
        <taxon>Embryophyta</taxon>
        <taxon>Tracheophyta</taxon>
        <taxon>Spermatophyta</taxon>
        <taxon>Magnoliopsida</taxon>
        <taxon>Ranunculales</taxon>
        <taxon>Ranunculaceae</taxon>
        <taxon>Thalictroideae</taxon>
        <taxon>Thalictrum</taxon>
    </lineage>
</organism>
<evidence type="ECO:0000313" key="2">
    <source>
        <dbReference type="EMBL" id="KAF5190013.1"/>
    </source>
</evidence>
<dbReference type="Proteomes" id="UP000554482">
    <property type="component" value="Unassembled WGS sequence"/>
</dbReference>
<dbReference type="AlphaFoldDB" id="A0A7J6VYS6"/>
<dbReference type="EMBL" id="JABWDY010024728">
    <property type="protein sequence ID" value="KAF5190013.1"/>
    <property type="molecule type" value="Genomic_DNA"/>
</dbReference>